<dbReference type="InterPro" id="IPR000668">
    <property type="entry name" value="Peptidase_C1A_C"/>
</dbReference>
<dbReference type="AlphaFoldDB" id="A0A921RSZ1"/>
<dbReference type="FunFam" id="3.90.70.10:FF:000057">
    <property type="entry name" value="Cysteine protease RD19A"/>
    <property type="match status" value="1"/>
</dbReference>
<dbReference type="SMART" id="SM00645">
    <property type="entry name" value="Pept_C1"/>
    <property type="match status" value="1"/>
</dbReference>
<keyword evidence="6" id="KW-0865">Zymogen</keyword>
<feature type="domain" description="Cathepsin propeptide inhibitor" evidence="11">
    <location>
        <begin position="49"/>
        <end position="105"/>
    </location>
</feature>
<keyword evidence="8" id="KW-0325">Glycoprotein</keyword>
<evidence type="ECO:0000256" key="7">
    <source>
        <dbReference type="ARBA" id="ARBA00023157"/>
    </source>
</evidence>
<dbReference type="InterPro" id="IPR025661">
    <property type="entry name" value="Pept_asp_AS"/>
</dbReference>
<evidence type="ECO:0000256" key="6">
    <source>
        <dbReference type="ARBA" id="ARBA00023145"/>
    </source>
</evidence>
<organism evidence="12 13">
    <name type="scientific">Sorghum bicolor</name>
    <name type="common">Sorghum</name>
    <name type="synonym">Sorghum vulgare</name>
    <dbReference type="NCBI Taxonomy" id="4558"/>
    <lineage>
        <taxon>Eukaryota</taxon>
        <taxon>Viridiplantae</taxon>
        <taxon>Streptophyta</taxon>
        <taxon>Embryophyta</taxon>
        <taxon>Tracheophyta</taxon>
        <taxon>Spermatophyta</taxon>
        <taxon>Magnoliopsida</taxon>
        <taxon>Liliopsida</taxon>
        <taxon>Poales</taxon>
        <taxon>Poaceae</taxon>
        <taxon>PACMAD clade</taxon>
        <taxon>Panicoideae</taxon>
        <taxon>Andropogonodae</taxon>
        <taxon>Andropogoneae</taxon>
        <taxon>Sorghinae</taxon>
        <taxon>Sorghum</taxon>
    </lineage>
</organism>
<dbReference type="SUPFAM" id="SSF54001">
    <property type="entry name" value="Cysteine proteinases"/>
    <property type="match status" value="1"/>
</dbReference>
<dbReference type="InterPro" id="IPR013128">
    <property type="entry name" value="Peptidase_C1A"/>
</dbReference>
<dbReference type="InterPro" id="IPR039417">
    <property type="entry name" value="Peptidase_C1A_papain-like"/>
</dbReference>
<keyword evidence="7" id="KW-1015">Disulfide bond</keyword>
<dbReference type="SMART" id="SM00848">
    <property type="entry name" value="Inhibitor_I29"/>
    <property type="match status" value="1"/>
</dbReference>
<proteinExistence type="inferred from homology"/>
<keyword evidence="5" id="KW-0788">Thiol protease</keyword>
<dbReference type="CDD" id="cd02248">
    <property type="entry name" value="Peptidase_C1A"/>
    <property type="match status" value="1"/>
</dbReference>
<keyword evidence="2" id="KW-0645">Protease</keyword>
<keyword evidence="4" id="KW-0378">Hydrolase</keyword>
<evidence type="ECO:0000256" key="8">
    <source>
        <dbReference type="ARBA" id="ARBA00023180"/>
    </source>
</evidence>
<evidence type="ECO:0000313" key="12">
    <source>
        <dbReference type="EMBL" id="KAG0544920.1"/>
    </source>
</evidence>
<feature type="domain" description="Peptidase C1A papain C-terminal" evidence="10">
    <location>
        <begin position="142"/>
        <end position="368"/>
    </location>
</feature>
<keyword evidence="3 9" id="KW-0732">Signal</keyword>
<evidence type="ECO:0000256" key="9">
    <source>
        <dbReference type="SAM" id="SignalP"/>
    </source>
</evidence>
<dbReference type="GO" id="GO:0000323">
    <property type="term" value="C:lytic vacuole"/>
    <property type="evidence" value="ECO:0007669"/>
    <property type="project" value="UniProtKB-ARBA"/>
</dbReference>
<dbReference type="PROSITE" id="PS00640">
    <property type="entry name" value="THIOL_PROTEASE_ASN"/>
    <property type="match status" value="1"/>
</dbReference>
<feature type="chain" id="PRO_5037021758" evidence="9">
    <location>
        <begin position="21"/>
        <end position="373"/>
    </location>
</feature>
<dbReference type="PRINTS" id="PR00705">
    <property type="entry name" value="PAPAIN"/>
</dbReference>
<dbReference type="GO" id="GO:0006508">
    <property type="term" value="P:proteolysis"/>
    <property type="evidence" value="ECO:0007669"/>
    <property type="project" value="UniProtKB-KW"/>
</dbReference>
<dbReference type="Pfam" id="PF00112">
    <property type="entry name" value="Peptidase_C1"/>
    <property type="match status" value="1"/>
</dbReference>
<dbReference type="InterPro" id="IPR000169">
    <property type="entry name" value="Pept_cys_AS"/>
</dbReference>
<feature type="signal peptide" evidence="9">
    <location>
        <begin position="1"/>
        <end position="20"/>
    </location>
</feature>
<dbReference type="InterPro" id="IPR013201">
    <property type="entry name" value="Prot_inhib_I29"/>
</dbReference>
<dbReference type="PANTHER" id="PTHR12411">
    <property type="entry name" value="CYSTEINE PROTEASE FAMILY C1-RELATED"/>
    <property type="match status" value="1"/>
</dbReference>
<dbReference type="EMBL" id="CM027681">
    <property type="protein sequence ID" value="KAG0544920.1"/>
    <property type="molecule type" value="Genomic_DNA"/>
</dbReference>
<evidence type="ECO:0000256" key="3">
    <source>
        <dbReference type="ARBA" id="ARBA00022729"/>
    </source>
</evidence>
<evidence type="ECO:0000256" key="5">
    <source>
        <dbReference type="ARBA" id="ARBA00022807"/>
    </source>
</evidence>
<accession>A0A921RSZ1</accession>
<dbReference type="PROSITE" id="PS00639">
    <property type="entry name" value="THIOL_PROTEASE_HIS"/>
    <property type="match status" value="1"/>
</dbReference>
<evidence type="ECO:0000313" key="13">
    <source>
        <dbReference type="Proteomes" id="UP000807115"/>
    </source>
</evidence>
<evidence type="ECO:0000259" key="11">
    <source>
        <dbReference type="SMART" id="SM00848"/>
    </source>
</evidence>
<comment type="caution">
    <text evidence="12">The sequence shown here is derived from an EMBL/GenBank/DDBJ whole genome shotgun (WGS) entry which is preliminary data.</text>
</comment>
<dbReference type="Proteomes" id="UP000807115">
    <property type="component" value="Chromosome 2"/>
</dbReference>
<dbReference type="InterPro" id="IPR038765">
    <property type="entry name" value="Papain-like_cys_pep_sf"/>
</dbReference>
<dbReference type="GO" id="GO:0008234">
    <property type="term" value="F:cysteine-type peptidase activity"/>
    <property type="evidence" value="ECO:0007669"/>
    <property type="project" value="UniProtKB-KW"/>
</dbReference>
<protein>
    <submittedName>
        <fullName evidence="12">Uncharacterized protein</fullName>
    </submittedName>
</protein>
<dbReference type="InterPro" id="IPR025660">
    <property type="entry name" value="Pept_his_AS"/>
</dbReference>
<evidence type="ECO:0000256" key="2">
    <source>
        <dbReference type="ARBA" id="ARBA00022670"/>
    </source>
</evidence>
<reference evidence="12" key="1">
    <citation type="journal article" date="2019" name="BMC Genomics">
        <title>A new reference genome for Sorghum bicolor reveals high levels of sequence similarity between sweet and grain genotypes: implications for the genetics of sugar metabolism.</title>
        <authorList>
            <person name="Cooper E.A."/>
            <person name="Brenton Z.W."/>
            <person name="Flinn B.S."/>
            <person name="Jenkins J."/>
            <person name="Shu S."/>
            <person name="Flowers D."/>
            <person name="Luo F."/>
            <person name="Wang Y."/>
            <person name="Xia P."/>
            <person name="Barry K."/>
            <person name="Daum C."/>
            <person name="Lipzen A."/>
            <person name="Yoshinaga Y."/>
            <person name="Schmutz J."/>
            <person name="Saski C."/>
            <person name="Vermerris W."/>
            <person name="Kresovich S."/>
        </authorList>
    </citation>
    <scope>NUCLEOTIDE SEQUENCE</scope>
</reference>
<comment type="similarity">
    <text evidence="1">Belongs to the peptidase C1 family.</text>
</comment>
<evidence type="ECO:0000256" key="4">
    <source>
        <dbReference type="ARBA" id="ARBA00022801"/>
    </source>
</evidence>
<sequence>MASQLAVLLILLLPLAGASTDDGFIRQVTDGRRSRAGAGALGLLPEAQFAAFVRRHGRRYSGPEEYARRLRVFAANLARAAAHQALDPTARHGVTPFSDLTREEFEARLTGVRAGAGGDVQRLVMSGAPAAPPASQEEVSRLPASFDWRDKGAVTGVKMQGACGSCWAFSTTGAVEGANFLATGKLLDLSEQQLVDCDHTCSAVAQNECNNGCAGGLMTNAYAYLMKSGGLMEQRAYPYTGAPGPCRFDPAKAAVRVANFTAVPAGDEAQIRAALVRRGPLAVGLNAAFMQTYVGGVSCPLLCPRAWVNHGVLLVGYGARGFAALRLGYRPYWIIKNSWGERWGEQGYYRLCRGSNVCGVDSMVSAVAVAPVP</sequence>
<name>A0A921RSZ1_SORBI</name>
<evidence type="ECO:0000259" key="10">
    <source>
        <dbReference type="SMART" id="SM00645"/>
    </source>
</evidence>
<dbReference type="PROSITE" id="PS00139">
    <property type="entry name" value="THIOL_PROTEASE_CYS"/>
    <property type="match status" value="1"/>
</dbReference>
<evidence type="ECO:0000256" key="1">
    <source>
        <dbReference type="ARBA" id="ARBA00008455"/>
    </source>
</evidence>
<dbReference type="Gene3D" id="3.90.70.10">
    <property type="entry name" value="Cysteine proteinases"/>
    <property type="match status" value="1"/>
</dbReference>
<gene>
    <name evidence="12" type="ORF">BDA96_02G317900</name>
</gene>
<dbReference type="Pfam" id="PF08246">
    <property type="entry name" value="Inhibitor_I29"/>
    <property type="match status" value="1"/>
</dbReference>
<reference evidence="12" key="2">
    <citation type="submission" date="2020-10" db="EMBL/GenBank/DDBJ databases">
        <authorList>
            <person name="Cooper E.A."/>
            <person name="Brenton Z.W."/>
            <person name="Flinn B.S."/>
            <person name="Jenkins J."/>
            <person name="Shu S."/>
            <person name="Flowers D."/>
            <person name="Luo F."/>
            <person name="Wang Y."/>
            <person name="Xia P."/>
            <person name="Barry K."/>
            <person name="Daum C."/>
            <person name="Lipzen A."/>
            <person name="Yoshinaga Y."/>
            <person name="Schmutz J."/>
            <person name="Saski C."/>
            <person name="Vermerris W."/>
            <person name="Kresovich S."/>
        </authorList>
    </citation>
    <scope>NUCLEOTIDE SEQUENCE</scope>
</reference>